<proteinExistence type="predicted"/>
<protein>
    <submittedName>
        <fullName evidence="1">Uncharacterized protein</fullName>
    </submittedName>
</protein>
<name>A0AAV2BTJ0_9ARAC</name>
<evidence type="ECO:0000313" key="2">
    <source>
        <dbReference type="Proteomes" id="UP001497382"/>
    </source>
</evidence>
<sequence>MEGKEGYFELEDTRPALVRRMPAEHPCILSNLKILFKRKAFKKGQITVNPFQTPFFLKKYDACAMKNSGEFFSSTFAQVRLPHFVTIIHSSLFFFPSAPPVMA</sequence>
<reference evidence="1 2" key="1">
    <citation type="submission" date="2024-04" db="EMBL/GenBank/DDBJ databases">
        <authorList>
            <person name="Rising A."/>
            <person name="Reimegard J."/>
            <person name="Sonavane S."/>
            <person name="Akerstrom W."/>
            <person name="Nylinder S."/>
            <person name="Hedman E."/>
            <person name="Kallberg Y."/>
        </authorList>
    </citation>
    <scope>NUCLEOTIDE SEQUENCE [LARGE SCALE GENOMIC DNA]</scope>
</reference>
<accession>A0AAV2BTJ0</accession>
<gene>
    <name evidence="1" type="ORF">LARSCL_LOCUS21196</name>
</gene>
<keyword evidence="2" id="KW-1185">Reference proteome</keyword>
<organism evidence="1 2">
    <name type="scientific">Larinioides sclopetarius</name>
    <dbReference type="NCBI Taxonomy" id="280406"/>
    <lineage>
        <taxon>Eukaryota</taxon>
        <taxon>Metazoa</taxon>
        <taxon>Ecdysozoa</taxon>
        <taxon>Arthropoda</taxon>
        <taxon>Chelicerata</taxon>
        <taxon>Arachnida</taxon>
        <taxon>Araneae</taxon>
        <taxon>Araneomorphae</taxon>
        <taxon>Entelegynae</taxon>
        <taxon>Araneoidea</taxon>
        <taxon>Araneidae</taxon>
        <taxon>Larinioides</taxon>
    </lineage>
</organism>
<dbReference type="EMBL" id="CAXIEN010000488">
    <property type="protein sequence ID" value="CAL1299169.1"/>
    <property type="molecule type" value="Genomic_DNA"/>
</dbReference>
<dbReference type="AlphaFoldDB" id="A0AAV2BTJ0"/>
<comment type="caution">
    <text evidence="1">The sequence shown here is derived from an EMBL/GenBank/DDBJ whole genome shotgun (WGS) entry which is preliminary data.</text>
</comment>
<evidence type="ECO:0000313" key="1">
    <source>
        <dbReference type="EMBL" id="CAL1299169.1"/>
    </source>
</evidence>
<dbReference type="Proteomes" id="UP001497382">
    <property type="component" value="Unassembled WGS sequence"/>
</dbReference>